<feature type="transmembrane region" description="Helical" evidence="5">
    <location>
        <begin position="12"/>
        <end position="32"/>
    </location>
</feature>
<sequence length="273" mass="29917">MATQCSSNFAAVNRMQALAMILYLVVVVVMRSRESIIEGPGEDANFFNLSESVFRALPIVTLAYTCQMNLFSLVTTLHNPTRRRVRNVTTAALTVCMLIYIIVGVFGYLTFFEETQGNVLLNYEVDDKFVMVGRLGVALVVLCSFPLMMHPCGDIAVEMLLPQRRFDTWPRVGVIITIIGVAYAIAMTVTDVSLVIGLAGSTGSTCISFILPPLFILKLYPAPLLSIRKVVALVMMIMGVAFLSISTVVTILDAVRVDDEDLDLSSVCNRSAL</sequence>
<dbReference type="RefSeq" id="XP_001745927.1">
    <property type="nucleotide sequence ID" value="XM_001745875.1"/>
</dbReference>
<proteinExistence type="predicted"/>
<keyword evidence="8" id="KW-1185">Reference proteome</keyword>
<evidence type="ECO:0000259" key="6">
    <source>
        <dbReference type="Pfam" id="PF01490"/>
    </source>
</evidence>
<reference evidence="7 8" key="1">
    <citation type="journal article" date="2008" name="Nature">
        <title>The genome of the choanoflagellate Monosiga brevicollis and the origin of metazoans.</title>
        <authorList>
            <consortium name="JGI Sequencing"/>
            <person name="King N."/>
            <person name="Westbrook M.J."/>
            <person name="Young S.L."/>
            <person name="Kuo A."/>
            <person name="Abedin M."/>
            <person name="Chapman J."/>
            <person name="Fairclough S."/>
            <person name="Hellsten U."/>
            <person name="Isogai Y."/>
            <person name="Letunic I."/>
            <person name="Marr M."/>
            <person name="Pincus D."/>
            <person name="Putnam N."/>
            <person name="Rokas A."/>
            <person name="Wright K.J."/>
            <person name="Zuzow R."/>
            <person name="Dirks W."/>
            <person name="Good M."/>
            <person name="Goodstein D."/>
            <person name="Lemons D."/>
            <person name="Li W."/>
            <person name="Lyons J.B."/>
            <person name="Morris A."/>
            <person name="Nichols S."/>
            <person name="Richter D.J."/>
            <person name="Salamov A."/>
            <person name="Bork P."/>
            <person name="Lim W.A."/>
            <person name="Manning G."/>
            <person name="Miller W.T."/>
            <person name="McGinnis W."/>
            <person name="Shapiro H."/>
            <person name="Tjian R."/>
            <person name="Grigoriev I.V."/>
            <person name="Rokhsar D."/>
        </authorList>
    </citation>
    <scope>NUCLEOTIDE SEQUENCE [LARGE SCALE GENOMIC DNA]</scope>
    <source>
        <strain evidence="8">MX1 / ATCC 50154</strain>
    </source>
</reference>
<accession>A9UZD9</accession>
<dbReference type="PANTHER" id="PTHR22950">
    <property type="entry name" value="AMINO ACID TRANSPORTER"/>
    <property type="match status" value="1"/>
</dbReference>
<evidence type="ECO:0000313" key="7">
    <source>
        <dbReference type="EMBL" id="EDQ89351.1"/>
    </source>
</evidence>
<feature type="transmembrane region" description="Helical" evidence="5">
    <location>
        <begin position="229"/>
        <end position="252"/>
    </location>
</feature>
<dbReference type="KEGG" id="mbr:MONBRDRAFT_37064"/>
<dbReference type="eggNOG" id="KOG1305">
    <property type="taxonomic scope" value="Eukaryota"/>
</dbReference>
<feature type="domain" description="Amino acid transporter transmembrane" evidence="6">
    <location>
        <begin position="17"/>
        <end position="251"/>
    </location>
</feature>
<feature type="transmembrane region" description="Helical" evidence="5">
    <location>
        <begin position="52"/>
        <end position="76"/>
    </location>
</feature>
<feature type="transmembrane region" description="Helical" evidence="5">
    <location>
        <begin position="88"/>
        <end position="109"/>
    </location>
</feature>
<keyword evidence="2 5" id="KW-0812">Transmembrane</keyword>
<evidence type="ECO:0000256" key="4">
    <source>
        <dbReference type="ARBA" id="ARBA00023136"/>
    </source>
</evidence>
<keyword evidence="3 5" id="KW-1133">Transmembrane helix</keyword>
<dbReference type="Proteomes" id="UP000001357">
    <property type="component" value="Unassembled WGS sequence"/>
</dbReference>
<dbReference type="AlphaFoldDB" id="A9UZD9"/>
<dbReference type="EMBL" id="CH991551">
    <property type="protein sequence ID" value="EDQ89351.1"/>
    <property type="molecule type" value="Genomic_DNA"/>
</dbReference>
<dbReference type="OMA" id="ETWITTI"/>
<feature type="transmembrane region" description="Helical" evidence="5">
    <location>
        <begin position="129"/>
        <end position="148"/>
    </location>
</feature>
<dbReference type="Pfam" id="PF01490">
    <property type="entry name" value="Aa_trans"/>
    <property type="match status" value="1"/>
</dbReference>
<dbReference type="InterPro" id="IPR013057">
    <property type="entry name" value="AA_transpt_TM"/>
</dbReference>
<dbReference type="GO" id="GO:0016020">
    <property type="term" value="C:membrane"/>
    <property type="evidence" value="ECO:0007669"/>
    <property type="project" value="UniProtKB-SubCell"/>
</dbReference>
<evidence type="ECO:0000256" key="3">
    <source>
        <dbReference type="ARBA" id="ARBA00022989"/>
    </source>
</evidence>
<protein>
    <recommendedName>
        <fullName evidence="6">Amino acid transporter transmembrane domain-containing protein</fullName>
    </recommendedName>
</protein>
<dbReference type="GeneID" id="5891029"/>
<evidence type="ECO:0000256" key="2">
    <source>
        <dbReference type="ARBA" id="ARBA00022692"/>
    </source>
</evidence>
<feature type="transmembrane region" description="Helical" evidence="5">
    <location>
        <begin position="192"/>
        <end position="217"/>
    </location>
</feature>
<evidence type="ECO:0000256" key="5">
    <source>
        <dbReference type="SAM" id="Phobius"/>
    </source>
</evidence>
<comment type="subcellular location">
    <subcellularLocation>
        <location evidence="1">Membrane</location>
        <topology evidence="1">Multi-pass membrane protein</topology>
    </subcellularLocation>
</comment>
<dbReference type="STRING" id="81824.A9UZD9"/>
<keyword evidence="4 5" id="KW-0472">Membrane</keyword>
<evidence type="ECO:0000256" key="1">
    <source>
        <dbReference type="ARBA" id="ARBA00004141"/>
    </source>
</evidence>
<organism evidence="7 8">
    <name type="scientific">Monosiga brevicollis</name>
    <name type="common">Choanoflagellate</name>
    <dbReference type="NCBI Taxonomy" id="81824"/>
    <lineage>
        <taxon>Eukaryota</taxon>
        <taxon>Choanoflagellata</taxon>
        <taxon>Craspedida</taxon>
        <taxon>Salpingoecidae</taxon>
        <taxon>Monosiga</taxon>
    </lineage>
</organism>
<feature type="transmembrane region" description="Helical" evidence="5">
    <location>
        <begin position="169"/>
        <end position="186"/>
    </location>
</feature>
<dbReference type="InParanoid" id="A9UZD9"/>
<gene>
    <name evidence="7" type="ORF">MONBRDRAFT_37064</name>
</gene>
<evidence type="ECO:0000313" key="8">
    <source>
        <dbReference type="Proteomes" id="UP000001357"/>
    </source>
</evidence>
<name>A9UZD9_MONBE</name>